<keyword evidence="1" id="KW-0812">Transmembrane</keyword>
<feature type="transmembrane region" description="Helical" evidence="1">
    <location>
        <begin position="6"/>
        <end position="30"/>
    </location>
</feature>
<evidence type="ECO:0000313" key="4">
    <source>
        <dbReference type="Proteomes" id="UP001210231"/>
    </source>
</evidence>
<dbReference type="InterPro" id="IPR057362">
    <property type="entry name" value="WDGH"/>
</dbReference>
<evidence type="ECO:0000313" key="3">
    <source>
        <dbReference type="EMBL" id="MDA3614731.1"/>
    </source>
</evidence>
<keyword evidence="1" id="KW-0472">Membrane</keyword>
<dbReference type="Pfam" id="PF25311">
    <property type="entry name" value="WDGH"/>
    <property type="match status" value="1"/>
</dbReference>
<dbReference type="EMBL" id="JAQGEF010000007">
    <property type="protein sequence ID" value="MDA3614731.1"/>
    <property type="molecule type" value="Genomic_DNA"/>
</dbReference>
<proteinExistence type="predicted"/>
<accession>A0ABT4UIT9</accession>
<evidence type="ECO:0000256" key="1">
    <source>
        <dbReference type="SAM" id="Phobius"/>
    </source>
</evidence>
<keyword evidence="1" id="KW-1133">Transmembrane helix</keyword>
<dbReference type="Proteomes" id="UP001210231">
    <property type="component" value="Unassembled WGS sequence"/>
</dbReference>
<dbReference type="RefSeq" id="WP_407031056.1">
    <property type="nucleotide sequence ID" value="NZ_JAQGEF010000007.1"/>
</dbReference>
<keyword evidence="4" id="KW-1185">Reference proteome</keyword>
<protein>
    <recommendedName>
        <fullName evidence="2">WDGH domain-containing protein</fullName>
    </recommendedName>
</protein>
<name>A0ABT4UIT9_9BACT</name>
<reference evidence="3 4" key="1">
    <citation type="submission" date="2022-12" db="EMBL/GenBank/DDBJ databases">
        <title>Chitinophagaceae gen. sp. nov., a new member of the family Chitinophagaceae, isolated from soil in a chemical factory.</title>
        <authorList>
            <person name="Ke Z."/>
        </authorList>
    </citation>
    <scope>NUCLEOTIDE SEQUENCE [LARGE SCALE GENOMIC DNA]</scope>
    <source>
        <strain evidence="3 4">LY-5</strain>
    </source>
</reference>
<evidence type="ECO:0000259" key="2">
    <source>
        <dbReference type="Pfam" id="PF25311"/>
    </source>
</evidence>
<gene>
    <name evidence="3" type="ORF">O3P16_07920</name>
</gene>
<comment type="caution">
    <text evidence="3">The sequence shown here is derived from an EMBL/GenBank/DDBJ whole genome shotgun (WGS) entry which is preliminary data.</text>
</comment>
<organism evidence="3 4">
    <name type="scientific">Polluticaenibacter yanchengensis</name>
    <dbReference type="NCBI Taxonomy" id="3014562"/>
    <lineage>
        <taxon>Bacteria</taxon>
        <taxon>Pseudomonadati</taxon>
        <taxon>Bacteroidota</taxon>
        <taxon>Chitinophagia</taxon>
        <taxon>Chitinophagales</taxon>
        <taxon>Chitinophagaceae</taxon>
        <taxon>Polluticaenibacter</taxon>
    </lineage>
</organism>
<sequence length="216" mass="24751">MTTLITVLGWITLILIVGLLIYTAFIKLVIDPIDKKFNEIENMALRNLSSSAELASFRVKDPQLRGLIKLISRQIKAGRFDGIAIANYLSEVAESGELSDGHHTHNELYEFMKLYNAALFNEWAREEHINPLNKEEVIPAYNVHKSWKHYDGTPCFGGGWFIVVAILPTGQISNHYKAEDWDLFKIPETEKALFEYDGHTTYDVISRLEDLCKNEY</sequence>
<feature type="domain" description="WDGH" evidence="2">
    <location>
        <begin position="96"/>
        <end position="210"/>
    </location>
</feature>